<gene>
    <name evidence="1" type="ordered locus">SVEN_2139</name>
</gene>
<evidence type="ECO:0000313" key="2">
    <source>
        <dbReference type="Proteomes" id="UP000006854"/>
    </source>
</evidence>
<keyword evidence="2" id="KW-1185">Reference proteome</keyword>
<proteinExistence type="predicted"/>
<reference evidence="1 2" key="1">
    <citation type="journal article" date="2011" name="BMC Genomics">
        <title>Genome-wide analysis of the role of GlnR in Streptomyces venezuelae provides new insights into global nitrogen regulation in actinomycetes.</title>
        <authorList>
            <person name="Pullan S.T."/>
            <person name="Bibb M.J."/>
            <person name="Merrick M."/>
        </authorList>
    </citation>
    <scope>NUCLEOTIDE SEQUENCE [LARGE SCALE GENOMIC DNA]</scope>
    <source>
        <strain evidence="1">ATCC 10712</strain>
    </source>
</reference>
<organism evidence="1 2">
    <name type="scientific">Streptomyces venezuelae (strain ATCC 10712 / CBS 650.69 / DSM 40230 / JCM 4526 / NBRC 13096 / PD 04745)</name>
    <dbReference type="NCBI Taxonomy" id="953739"/>
    <lineage>
        <taxon>Bacteria</taxon>
        <taxon>Bacillati</taxon>
        <taxon>Actinomycetota</taxon>
        <taxon>Actinomycetes</taxon>
        <taxon>Kitasatosporales</taxon>
        <taxon>Streptomycetaceae</taxon>
        <taxon>Streptomyces</taxon>
    </lineage>
</organism>
<dbReference type="HOGENOM" id="CLU_3030713_0_0_11"/>
<dbReference type="Proteomes" id="UP000006854">
    <property type="component" value="Chromosome"/>
</dbReference>
<evidence type="ECO:0000313" key="1">
    <source>
        <dbReference type="EMBL" id="CCA55425.1"/>
    </source>
</evidence>
<protein>
    <submittedName>
        <fullName evidence="1">Uncharacterized protein</fullName>
    </submittedName>
</protein>
<dbReference type="KEGG" id="sve:SVEN_2139"/>
<name>F2RL36_STRVP</name>
<dbReference type="EMBL" id="FR845719">
    <property type="protein sequence ID" value="CCA55425.1"/>
    <property type="molecule type" value="Genomic_DNA"/>
</dbReference>
<sequence>MGDVGTVHVQCPDCGTPVPMTLQARGMTSQHNVLQLAVEADYTDLWAHSWTHDDP</sequence>
<dbReference type="STRING" id="953739.SVEN_2139"/>
<accession>F2RL36</accession>
<dbReference type="AlphaFoldDB" id="F2RL36"/>